<feature type="region of interest" description="Disordered" evidence="1">
    <location>
        <begin position="55"/>
        <end position="163"/>
    </location>
</feature>
<name>A0A3Q7NP49_CALUR</name>
<feature type="region of interest" description="Disordered" evidence="1">
    <location>
        <begin position="438"/>
        <end position="458"/>
    </location>
</feature>
<accession>A0A3Q7NP49</accession>
<keyword evidence="2" id="KW-1185">Reference proteome</keyword>
<reference evidence="3" key="2">
    <citation type="submission" date="2025-08" db="UniProtKB">
        <authorList>
            <consortium name="RefSeq"/>
        </authorList>
    </citation>
    <scope>IDENTIFICATION</scope>
    <source>
        <tissue evidence="3">Blood</tissue>
    </source>
</reference>
<evidence type="ECO:0000313" key="3">
    <source>
        <dbReference type="RefSeq" id="XP_025720077.1"/>
    </source>
</evidence>
<dbReference type="AlphaFoldDB" id="A0A3Q7NP49"/>
<organism evidence="2 3">
    <name type="scientific">Callorhinus ursinus</name>
    <name type="common">Northern fur seal</name>
    <dbReference type="NCBI Taxonomy" id="34884"/>
    <lineage>
        <taxon>Eukaryota</taxon>
        <taxon>Metazoa</taxon>
        <taxon>Chordata</taxon>
        <taxon>Craniata</taxon>
        <taxon>Vertebrata</taxon>
        <taxon>Euteleostomi</taxon>
        <taxon>Mammalia</taxon>
        <taxon>Eutheria</taxon>
        <taxon>Laurasiatheria</taxon>
        <taxon>Carnivora</taxon>
        <taxon>Caniformia</taxon>
        <taxon>Pinnipedia</taxon>
        <taxon>Otariidae</taxon>
        <taxon>Callorhinus</taxon>
    </lineage>
</organism>
<feature type="compositionally biased region" description="Polar residues" evidence="1">
    <location>
        <begin position="449"/>
        <end position="458"/>
    </location>
</feature>
<feature type="compositionally biased region" description="Basic and acidic residues" evidence="1">
    <location>
        <begin position="94"/>
        <end position="110"/>
    </location>
</feature>
<evidence type="ECO:0000256" key="1">
    <source>
        <dbReference type="SAM" id="MobiDB-lite"/>
    </source>
</evidence>
<feature type="compositionally biased region" description="Polar residues" evidence="1">
    <location>
        <begin position="212"/>
        <end position="222"/>
    </location>
</feature>
<dbReference type="Proteomes" id="UP000286641">
    <property type="component" value="Unplaced"/>
</dbReference>
<feature type="compositionally biased region" description="Basic and acidic residues" evidence="1">
    <location>
        <begin position="119"/>
        <end position="130"/>
    </location>
</feature>
<dbReference type="RefSeq" id="XP_025720077.1">
    <property type="nucleotide sequence ID" value="XM_025864292.1"/>
</dbReference>
<feature type="compositionally biased region" description="Basic and acidic residues" evidence="1">
    <location>
        <begin position="438"/>
        <end position="448"/>
    </location>
</feature>
<reference key="1">
    <citation type="submission" date="2019-01" db="UniProtKB">
        <authorList>
            <consortium name="RefSeq"/>
        </authorList>
    </citation>
    <scope>IDENTIFICATION</scope>
</reference>
<sequence length="458" mass="51987">MQTYRLWSRTKTQARCLHRMEDGTQGAQDIGGWGAEGSHALVAVSLTTRIPGVTQARKSSSVTQRAAPAGAEPVAMPPPGLTDAGLCAGPQGARGKESEHSTRTRAESRITRQKGKTYGVDKKQKPGAVREHKRRRLWFQRVTPTSGRPRDTPDPHRRRGCLPAGISMNTVTVTHVERHYRFDSGDRNGLTITWRLKILPGPKGKNQKTDHSNSPPSDLPQTISEGYLRPCWVLLLVIPHRRKKTKMRESHPNPNERFEPGRPLGIFSYFYGCWKVLQGGRGLNAFRKLQSMYHGSLPLEVRKVKSSLESIYSEVWRKKVKTLAPCEEACGTKEKKMVHCWKEERHVLTHNMVRFGPRTLVGARRARDEFLGTAHIRRTAKKKRGNKIPVLTHSLVRFCSRTLVGAKGAADISDQDFQHVNYKERRKWTFTYAHSEDAQDKPLREKNKPWNSMVQYDA</sequence>
<proteinExistence type="predicted"/>
<evidence type="ECO:0000313" key="2">
    <source>
        <dbReference type="Proteomes" id="UP000286641"/>
    </source>
</evidence>
<protein>
    <submittedName>
        <fullName evidence="3">Uncharacterized protein LOC112817240 isoform X3</fullName>
    </submittedName>
</protein>
<feature type="region of interest" description="Disordered" evidence="1">
    <location>
        <begin position="200"/>
        <end position="222"/>
    </location>
</feature>
<gene>
    <name evidence="3" type="primary">LOC112817240</name>
</gene>